<dbReference type="OrthoDB" id="10018535at2759"/>
<reference evidence="5 6" key="1">
    <citation type="submission" date="2018-04" db="EMBL/GenBank/DDBJ databases">
        <authorList>
            <person name="Zhang X."/>
            <person name="Yuan J."/>
            <person name="Li F."/>
            <person name="Xiang J."/>
        </authorList>
    </citation>
    <scope>NUCLEOTIDE SEQUENCE [LARGE SCALE GENOMIC DNA]</scope>
    <source>
        <tissue evidence="5">Muscle</tissue>
    </source>
</reference>
<dbReference type="PANTHER" id="PTHR12478">
    <property type="entry name" value="DNA-DAMAGE-INDUCIBLE TRANSCRIPT 4 PROTEIN DDIT4"/>
    <property type="match status" value="1"/>
</dbReference>
<evidence type="ECO:0000256" key="1">
    <source>
        <dbReference type="ARBA" id="ARBA00004496"/>
    </source>
</evidence>
<name>A0A3R7QI23_PENVA</name>
<evidence type="ECO:0000256" key="3">
    <source>
        <dbReference type="ARBA" id="ARBA00022490"/>
    </source>
</evidence>
<reference evidence="5 6" key="2">
    <citation type="submission" date="2019-01" db="EMBL/GenBank/DDBJ databases">
        <title>The decoding of complex shrimp genome reveals the adaptation for benthos swimmer, frequently molting mechanism and breeding impact on genome.</title>
        <authorList>
            <person name="Sun Y."/>
            <person name="Gao Y."/>
            <person name="Yu Y."/>
        </authorList>
    </citation>
    <scope>NUCLEOTIDE SEQUENCE [LARGE SCALE GENOMIC DNA]</scope>
    <source>
        <tissue evidence="5">Muscle</tissue>
    </source>
</reference>
<dbReference type="InterPro" id="IPR038281">
    <property type="entry name" value="RTP801-like_C_sf"/>
</dbReference>
<comment type="similarity">
    <text evidence="2">Belongs to the DDIT4 family.</text>
</comment>
<dbReference type="STRING" id="6689.A0A3R7QI23"/>
<dbReference type="EMBL" id="QCYY01001223">
    <property type="protein sequence ID" value="ROT79592.1"/>
    <property type="molecule type" value="Genomic_DNA"/>
</dbReference>
<feature type="compositionally biased region" description="Basic and acidic residues" evidence="4">
    <location>
        <begin position="18"/>
        <end position="32"/>
    </location>
</feature>
<organism evidence="5 6">
    <name type="scientific">Penaeus vannamei</name>
    <name type="common">Whiteleg shrimp</name>
    <name type="synonym">Litopenaeus vannamei</name>
    <dbReference type="NCBI Taxonomy" id="6689"/>
    <lineage>
        <taxon>Eukaryota</taxon>
        <taxon>Metazoa</taxon>
        <taxon>Ecdysozoa</taxon>
        <taxon>Arthropoda</taxon>
        <taxon>Crustacea</taxon>
        <taxon>Multicrustacea</taxon>
        <taxon>Malacostraca</taxon>
        <taxon>Eumalacostraca</taxon>
        <taxon>Eucarida</taxon>
        <taxon>Decapoda</taxon>
        <taxon>Dendrobranchiata</taxon>
        <taxon>Penaeoidea</taxon>
        <taxon>Penaeidae</taxon>
        <taxon>Penaeus</taxon>
    </lineage>
</organism>
<evidence type="ECO:0000313" key="6">
    <source>
        <dbReference type="Proteomes" id="UP000283509"/>
    </source>
</evidence>
<evidence type="ECO:0000313" key="5">
    <source>
        <dbReference type="EMBL" id="ROT79592.1"/>
    </source>
</evidence>
<keyword evidence="6" id="KW-1185">Reference proteome</keyword>
<evidence type="ECO:0008006" key="7">
    <source>
        <dbReference type="Google" id="ProtNLM"/>
    </source>
</evidence>
<dbReference type="GO" id="GO:0005737">
    <property type="term" value="C:cytoplasm"/>
    <property type="evidence" value="ECO:0007669"/>
    <property type="project" value="UniProtKB-SubCell"/>
</dbReference>
<dbReference type="PANTHER" id="PTHR12478:SF16">
    <property type="entry name" value="PROTEIN CHARYBDE-RELATED"/>
    <property type="match status" value="1"/>
</dbReference>
<dbReference type="Proteomes" id="UP000283509">
    <property type="component" value="Unassembled WGS sequence"/>
</dbReference>
<sequence>MPRLRGNSTATPLPHRAASADHRSSQRRESVAREPFPEFHFFGDFEVFEAEGEAAARLSLVQQLTQEVTSRADALGCGQVIVPPGLIDEVTAQVLRLADSEPCGVRGCVLHVHYDSGDQRQRLTRVVLDPTMPNTFELYLTLRPDTTTWYHKMSRIIKPLRKSGPLLLSTDFKMEKKKLYPEE</sequence>
<dbReference type="GO" id="GO:0032006">
    <property type="term" value="P:regulation of TOR signaling"/>
    <property type="evidence" value="ECO:0007669"/>
    <property type="project" value="TreeGrafter"/>
</dbReference>
<dbReference type="GO" id="GO:0006915">
    <property type="term" value="P:apoptotic process"/>
    <property type="evidence" value="ECO:0007669"/>
    <property type="project" value="TreeGrafter"/>
</dbReference>
<evidence type="ECO:0000256" key="2">
    <source>
        <dbReference type="ARBA" id="ARBA00010670"/>
    </source>
</evidence>
<dbReference type="Pfam" id="PF07809">
    <property type="entry name" value="RTP801_C"/>
    <property type="match status" value="1"/>
</dbReference>
<dbReference type="AlphaFoldDB" id="A0A3R7QI23"/>
<proteinExistence type="inferred from homology"/>
<dbReference type="Gene3D" id="3.90.470.40">
    <property type="entry name" value="RTP801-like"/>
    <property type="match status" value="1"/>
</dbReference>
<accession>A0A3R7QI23</accession>
<dbReference type="InterPro" id="IPR012918">
    <property type="entry name" value="RTP801-like"/>
</dbReference>
<comment type="caution">
    <text evidence="5">The sequence shown here is derived from an EMBL/GenBank/DDBJ whole genome shotgun (WGS) entry which is preliminary data.</text>
</comment>
<feature type="compositionally biased region" description="Polar residues" evidence="4">
    <location>
        <begin position="1"/>
        <end position="11"/>
    </location>
</feature>
<comment type="subcellular location">
    <subcellularLocation>
        <location evidence="1">Cytoplasm</location>
    </subcellularLocation>
</comment>
<protein>
    <recommendedName>
        <fullName evidence="7">DNA damage-inducible transcript 4-like protein</fullName>
    </recommendedName>
</protein>
<gene>
    <name evidence="5" type="ORF">C7M84_001703</name>
</gene>
<dbReference type="GO" id="GO:0009968">
    <property type="term" value="P:negative regulation of signal transduction"/>
    <property type="evidence" value="ECO:0007669"/>
    <property type="project" value="InterPro"/>
</dbReference>
<keyword evidence="3" id="KW-0963">Cytoplasm</keyword>
<feature type="region of interest" description="Disordered" evidence="4">
    <location>
        <begin position="1"/>
        <end position="32"/>
    </location>
</feature>
<evidence type="ECO:0000256" key="4">
    <source>
        <dbReference type="SAM" id="MobiDB-lite"/>
    </source>
</evidence>